<dbReference type="SUPFAM" id="SSF53901">
    <property type="entry name" value="Thiolase-like"/>
    <property type="match status" value="2"/>
</dbReference>
<evidence type="ECO:0000256" key="7">
    <source>
        <dbReference type="ARBA" id="ARBA00022832"/>
    </source>
</evidence>
<dbReference type="InterPro" id="IPR014031">
    <property type="entry name" value="Ketoacyl_synth_C"/>
</dbReference>
<dbReference type="NCBIfam" id="TIGR03150">
    <property type="entry name" value="fabF"/>
    <property type="match status" value="1"/>
</dbReference>
<dbReference type="InterPro" id="IPR014030">
    <property type="entry name" value="Ketoacyl_synth_N"/>
</dbReference>
<comment type="similarity">
    <text evidence="2 11 13">Belongs to the thiolase-like superfamily. Beta-ketoacyl-ACP synthases family.</text>
</comment>
<dbReference type="InterPro" id="IPR017568">
    <property type="entry name" value="3-oxoacyl-ACP_synth-2"/>
</dbReference>
<keyword evidence="6 11" id="KW-0808">Transferase</keyword>
<dbReference type="NCBIfam" id="NF005589">
    <property type="entry name" value="PRK07314.1"/>
    <property type="match status" value="1"/>
</dbReference>
<comment type="pathway">
    <text evidence="1 11">Lipid metabolism; fatty acid biosynthesis.</text>
</comment>
<dbReference type="FunFam" id="3.40.47.10:FF:000024">
    <property type="entry name" value="3-oxoacyl-[acyl-carrier-protein] synthase, mitochondrial"/>
    <property type="match status" value="1"/>
</dbReference>
<dbReference type="NCBIfam" id="NF004970">
    <property type="entry name" value="PRK06333.1"/>
    <property type="match status" value="1"/>
</dbReference>
<sequence length="421" mass="43949">MRRVVVTGLGLVTPLGSGVETVWRRLIAGESGLKAIDQFQVDDLPARVAGVIPRGDGSDGTFNADDWMEPKEQRKVDDFIVFAMAAATQALEDSGWKPETEDEKYATGVLIGSGIGGLQGIEEAAHVLRDKGPRRLSPFFIPGRLINLASGQVSIRHGLKGPNHAVVTACSTGAHAIGDAARLIAFGDADVMVAGGTESPVCRIAVAGFAACKALSTGFNDEPTRASRPYDRDRDGFVMGEGAGIVVLEEREHAIARGAKIYGEVIGYGLSGDAFHITAPAMDGDGAYRCMSAALKRAGVSASEIDYINAHGTSTPLGDEIELGAVTRLVGNAAGKITMSSTKSAIGHLLGAAGSVEAIFSLLAIRDQVAPPTLNLDNPSVETPIDLVPRAAKPMPIEIALSNSFGFGGTNASLVFRRHHA</sequence>
<keyword evidence="10 11" id="KW-0012">Acyltransferase</keyword>
<dbReference type="PROSITE" id="PS52004">
    <property type="entry name" value="KS3_2"/>
    <property type="match status" value="1"/>
</dbReference>
<dbReference type="PROSITE" id="PS00606">
    <property type="entry name" value="KS3_1"/>
    <property type="match status" value="1"/>
</dbReference>
<organism evidence="15 16">
    <name type="scientific">Methylopila turkensis</name>
    <dbReference type="NCBI Taxonomy" id="1437816"/>
    <lineage>
        <taxon>Bacteria</taxon>
        <taxon>Pseudomonadati</taxon>
        <taxon>Pseudomonadota</taxon>
        <taxon>Alphaproteobacteria</taxon>
        <taxon>Hyphomicrobiales</taxon>
        <taxon>Methylopilaceae</taxon>
        <taxon>Methylopila</taxon>
    </lineage>
</organism>
<dbReference type="FunFam" id="3.40.47.10:FF:000015">
    <property type="entry name" value="3-oxoacyl-[acyl-carrier-protein] synthase, mitochondrial"/>
    <property type="match status" value="1"/>
</dbReference>
<feature type="domain" description="Ketosynthase family 3 (KS3)" evidence="14">
    <location>
        <begin position="1"/>
        <end position="418"/>
    </location>
</feature>
<evidence type="ECO:0000256" key="3">
    <source>
        <dbReference type="ARBA" id="ARBA00012356"/>
    </source>
</evidence>
<evidence type="ECO:0000256" key="4">
    <source>
        <dbReference type="ARBA" id="ARBA00014657"/>
    </source>
</evidence>
<evidence type="ECO:0000256" key="13">
    <source>
        <dbReference type="RuleBase" id="RU003694"/>
    </source>
</evidence>
<dbReference type="CDD" id="cd00834">
    <property type="entry name" value="KAS_I_II"/>
    <property type="match status" value="1"/>
</dbReference>
<keyword evidence="16" id="KW-1185">Reference proteome</keyword>
<dbReference type="InterPro" id="IPR000794">
    <property type="entry name" value="Beta-ketoacyl_synthase"/>
</dbReference>
<dbReference type="Gene3D" id="3.40.47.10">
    <property type="match status" value="2"/>
</dbReference>
<dbReference type="Pfam" id="PF02801">
    <property type="entry name" value="Ketoacyl-synt_C"/>
    <property type="match status" value="1"/>
</dbReference>
<name>A0A9W6JMV0_9HYPH</name>
<keyword evidence="9 11" id="KW-0275">Fatty acid biosynthesis</keyword>
<reference evidence="15" key="2">
    <citation type="submission" date="2023-01" db="EMBL/GenBank/DDBJ databases">
        <authorList>
            <person name="Sun Q."/>
            <person name="Evtushenko L."/>
        </authorList>
    </citation>
    <scope>NUCLEOTIDE SEQUENCE</scope>
    <source>
        <strain evidence="15">VKM B-2748</strain>
    </source>
</reference>
<dbReference type="PANTHER" id="PTHR11712:SF321">
    <property type="entry name" value="3-OXOACYL-[ACYL-CARRIER-PROTEIN] SYNTHASE 2"/>
    <property type="match status" value="1"/>
</dbReference>
<dbReference type="EC" id="2.3.1.179" evidence="3 11"/>
<dbReference type="GO" id="GO:0006633">
    <property type="term" value="P:fatty acid biosynthetic process"/>
    <property type="evidence" value="ECO:0007669"/>
    <property type="project" value="UniProtKB-UniRule"/>
</dbReference>
<dbReference type="GO" id="GO:0004315">
    <property type="term" value="F:3-oxoacyl-[acyl-carrier-protein] synthase activity"/>
    <property type="evidence" value="ECO:0007669"/>
    <property type="project" value="UniProtKB-UniRule"/>
</dbReference>
<evidence type="ECO:0000256" key="12">
    <source>
        <dbReference type="PIRSR" id="PIRSR000447-1"/>
    </source>
</evidence>
<dbReference type="Proteomes" id="UP001143309">
    <property type="component" value="Unassembled WGS sequence"/>
</dbReference>
<evidence type="ECO:0000256" key="8">
    <source>
        <dbReference type="ARBA" id="ARBA00023098"/>
    </source>
</evidence>
<dbReference type="InterPro" id="IPR016039">
    <property type="entry name" value="Thiolase-like"/>
</dbReference>
<accession>A0A9W6JMV0</accession>
<comment type="caution">
    <text evidence="15">The sequence shown here is derived from an EMBL/GenBank/DDBJ whole genome shotgun (WGS) entry which is preliminary data.</text>
</comment>
<dbReference type="InterPro" id="IPR020841">
    <property type="entry name" value="PKS_Beta-ketoAc_synthase_dom"/>
</dbReference>
<evidence type="ECO:0000256" key="9">
    <source>
        <dbReference type="ARBA" id="ARBA00023160"/>
    </source>
</evidence>
<evidence type="ECO:0000256" key="10">
    <source>
        <dbReference type="ARBA" id="ARBA00023315"/>
    </source>
</evidence>
<comment type="function">
    <text evidence="11">Involved in the type II fatty acid elongation cycle. Catalyzes the elongation of a wide range of acyl-ACP by the addition of two carbons from malonyl-ACP to an acyl acceptor. Can efficiently catalyze the conversion of palmitoleoyl-ACP (cis-hexadec-9-enoyl-ACP) to cis-vaccenoyl-ACP (cis-octadec-11-enoyl-ACP), an essential step in the thermal regulation of fatty acid composition.</text>
</comment>
<evidence type="ECO:0000256" key="1">
    <source>
        <dbReference type="ARBA" id="ARBA00005194"/>
    </source>
</evidence>
<dbReference type="InterPro" id="IPR018201">
    <property type="entry name" value="Ketoacyl_synth_AS"/>
</dbReference>
<comment type="catalytic activity">
    <reaction evidence="11">
        <text>a fatty acyl-[ACP] + malonyl-[ACP] + H(+) = a 3-oxoacyl-[ACP] + holo-[ACP] + CO2</text>
        <dbReference type="Rhea" id="RHEA:22836"/>
        <dbReference type="Rhea" id="RHEA-COMP:9623"/>
        <dbReference type="Rhea" id="RHEA-COMP:9685"/>
        <dbReference type="Rhea" id="RHEA-COMP:9916"/>
        <dbReference type="Rhea" id="RHEA-COMP:14125"/>
        <dbReference type="ChEBI" id="CHEBI:15378"/>
        <dbReference type="ChEBI" id="CHEBI:16526"/>
        <dbReference type="ChEBI" id="CHEBI:64479"/>
        <dbReference type="ChEBI" id="CHEBI:78449"/>
        <dbReference type="ChEBI" id="CHEBI:78776"/>
        <dbReference type="ChEBI" id="CHEBI:138651"/>
    </reaction>
</comment>
<dbReference type="SMART" id="SM00825">
    <property type="entry name" value="PKS_KS"/>
    <property type="match status" value="1"/>
</dbReference>
<evidence type="ECO:0000313" key="15">
    <source>
        <dbReference type="EMBL" id="GLK80002.1"/>
    </source>
</evidence>
<evidence type="ECO:0000256" key="6">
    <source>
        <dbReference type="ARBA" id="ARBA00022679"/>
    </source>
</evidence>
<evidence type="ECO:0000256" key="2">
    <source>
        <dbReference type="ARBA" id="ARBA00008467"/>
    </source>
</evidence>
<comment type="catalytic activity">
    <reaction evidence="11">
        <text>(9Z)-hexadecenoyl-[ACP] + malonyl-[ACP] + H(+) = 3-oxo-(11Z)-octadecenoyl-[ACP] + holo-[ACP] + CO2</text>
        <dbReference type="Rhea" id="RHEA:55040"/>
        <dbReference type="Rhea" id="RHEA-COMP:9623"/>
        <dbReference type="Rhea" id="RHEA-COMP:9685"/>
        <dbReference type="Rhea" id="RHEA-COMP:10800"/>
        <dbReference type="Rhea" id="RHEA-COMP:14074"/>
        <dbReference type="ChEBI" id="CHEBI:15378"/>
        <dbReference type="ChEBI" id="CHEBI:16526"/>
        <dbReference type="ChEBI" id="CHEBI:64479"/>
        <dbReference type="ChEBI" id="CHEBI:78449"/>
        <dbReference type="ChEBI" id="CHEBI:83989"/>
        <dbReference type="ChEBI" id="CHEBI:138538"/>
        <dbReference type="EC" id="2.3.1.179"/>
    </reaction>
</comment>
<dbReference type="GO" id="GO:0005829">
    <property type="term" value="C:cytosol"/>
    <property type="evidence" value="ECO:0007669"/>
    <property type="project" value="TreeGrafter"/>
</dbReference>
<dbReference type="EMBL" id="BSFL01000002">
    <property type="protein sequence ID" value="GLK80002.1"/>
    <property type="molecule type" value="Genomic_DNA"/>
</dbReference>
<proteinExistence type="inferred from homology"/>
<protein>
    <recommendedName>
        <fullName evidence="4 11">3-oxoacyl-[acyl-carrier-protein] synthase 2</fullName>
        <ecNumber evidence="3 11">2.3.1.179</ecNumber>
    </recommendedName>
</protein>
<evidence type="ECO:0000256" key="11">
    <source>
        <dbReference type="PIRNR" id="PIRNR000447"/>
    </source>
</evidence>
<evidence type="ECO:0000259" key="14">
    <source>
        <dbReference type="PROSITE" id="PS52004"/>
    </source>
</evidence>
<feature type="active site" description="For beta-ketoacyl synthase activity" evidence="12">
    <location>
        <position position="170"/>
    </location>
</feature>
<dbReference type="PANTHER" id="PTHR11712">
    <property type="entry name" value="POLYKETIDE SYNTHASE-RELATED"/>
    <property type="match status" value="1"/>
</dbReference>
<keyword evidence="7" id="KW-0276">Fatty acid metabolism</keyword>
<dbReference type="Pfam" id="PF00109">
    <property type="entry name" value="ketoacyl-synt"/>
    <property type="match status" value="1"/>
</dbReference>
<keyword evidence="8" id="KW-0443">Lipid metabolism</keyword>
<keyword evidence="5 11" id="KW-0444">Lipid biosynthesis</keyword>
<gene>
    <name evidence="15" type="ORF">GCM10008174_17430</name>
</gene>
<evidence type="ECO:0000313" key="16">
    <source>
        <dbReference type="Proteomes" id="UP001143309"/>
    </source>
</evidence>
<reference evidence="15" key="1">
    <citation type="journal article" date="2014" name="Int. J. Syst. Evol. Microbiol.">
        <title>Complete genome sequence of Corynebacterium casei LMG S-19264T (=DSM 44701T), isolated from a smear-ripened cheese.</title>
        <authorList>
            <consortium name="US DOE Joint Genome Institute (JGI-PGF)"/>
            <person name="Walter F."/>
            <person name="Albersmeier A."/>
            <person name="Kalinowski J."/>
            <person name="Ruckert C."/>
        </authorList>
    </citation>
    <scope>NUCLEOTIDE SEQUENCE</scope>
    <source>
        <strain evidence="15">VKM B-2748</strain>
    </source>
</reference>
<dbReference type="AlphaFoldDB" id="A0A9W6JMV0"/>
<dbReference type="PIRSF" id="PIRSF000447">
    <property type="entry name" value="KAS_II"/>
    <property type="match status" value="1"/>
</dbReference>
<evidence type="ECO:0000256" key="5">
    <source>
        <dbReference type="ARBA" id="ARBA00022516"/>
    </source>
</evidence>
<dbReference type="RefSeq" id="WP_271200479.1">
    <property type="nucleotide sequence ID" value="NZ_BSFL01000002.1"/>
</dbReference>